<feature type="compositionally biased region" description="Low complexity" evidence="1">
    <location>
        <begin position="675"/>
        <end position="687"/>
    </location>
</feature>
<feature type="region of interest" description="Disordered" evidence="1">
    <location>
        <begin position="365"/>
        <end position="471"/>
    </location>
</feature>
<dbReference type="GeneID" id="63818492"/>
<organism evidence="2 3">
    <name type="scientific">Laetiporus sulphureus 93-53</name>
    <dbReference type="NCBI Taxonomy" id="1314785"/>
    <lineage>
        <taxon>Eukaryota</taxon>
        <taxon>Fungi</taxon>
        <taxon>Dikarya</taxon>
        <taxon>Basidiomycota</taxon>
        <taxon>Agaricomycotina</taxon>
        <taxon>Agaricomycetes</taxon>
        <taxon>Polyporales</taxon>
        <taxon>Laetiporus</taxon>
    </lineage>
</organism>
<evidence type="ECO:0000256" key="1">
    <source>
        <dbReference type="SAM" id="MobiDB-lite"/>
    </source>
</evidence>
<feature type="compositionally biased region" description="Polar residues" evidence="1">
    <location>
        <begin position="714"/>
        <end position="724"/>
    </location>
</feature>
<accession>A0A165E858</accession>
<reference evidence="2 3" key="1">
    <citation type="journal article" date="2016" name="Mol. Biol. Evol.">
        <title>Comparative Genomics of Early-Diverging Mushroom-Forming Fungi Provides Insights into the Origins of Lignocellulose Decay Capabilities.</title>
        <authorList>
            <person name="Nagy L.G."/>
            <person name="Riley R."/>
            <person name="Tritt A."/>
            <person name="Adam C."/>
            <person name="Daum C."/>
            <person name="Floudas D."/>
            <person name="Sun H."/>
            <person name="Yadav J.S."/>
            <person name="Pangilinan J."/>
            <person name="Larsson K.H."/>
            <person name="Matsuura K."/>
            <person name="Barry K."/>
            <person name="Labutti K."/>
            <person name="Kuo R."/>
            <person name="Ohm R.A."/>
            <person name="Bhattacharya S.S."/>
            <person name="Shirouzu T."/>
            <person name="Yoshinaga Y."/>
            <person name="Martin F.M."/>
            <person name="Grigoriev I.V."/>
            <person name="Hibbett D.S."/>
        </authorList>
    </citation>
    <scope>NUCLEOTIDE SEQUENCE [LARGE SCALE GENOMIC DNA]</scope>
    <source>
        <strain evidence="2 3">93-53</strain>
    </source>
</reference>
<dbReference type="Proteomes" id="UP000076871">
    <property type="component" value="Unassembled WGS sequence"/>
</dbReference>
<feature type="compositionally biased region" description="Polar residues" evidence="1">
    <location>
        <begin position="452"/>
        <end position="471"/>
    </location>
</feature>
<name>A0A165E858_9APHY</name>
<feature type="compositionally biased region" description="Basic and acidic residues" evidence="1">
    <location>
        <begin position="387"/>
        <end position="397"/>
    </location>
</feature>
<sequence length="781" mass="83183">MAPASHFISEAMSNVFRKPQALFHKRSSSRSRSRDRTSTVQSRISSPDRPESSNVLQRSTRVVAMQNQSAVTEVNDPKGIASAPAQVIEDACENSVPDELSQIGLPQDSVPNAGYVKLDPIVEQSHSDVSAHIEALRASDHENSSVASDIVTIGHGSVKEPAFNGFTVPLAMEDTKAHLVHDVPATRPTSPSEADTADSVDVATEIQANAGGDEAAVSYEGAKASPDATDAQAPDVIHSIITPSGQPQYKRDLSLASFGSSYPHSLDEVKSSDKPPEPVLPARQDGSRISHLPPAVMPGDQGGEVDSEPTPVLPTTENHFFLRVEEHTIEPLGLPLPSTYAEATNLAMKYPEIADQILKLPLSTTHSDESDAIKTGRDASTNSHSTSPDRLEDESRGRARGPTHTTERPNWALAPNDDQAQPRSPSRPESASYGRRKGKGKGKGRRGRQQGMSSNNVSPERGRTSTPDWATYSTGQEHVEDLIAAMRPQNQAGRQRSSNDQDGMAKIMQKLNELHTIEQAVGSNIRATFDRHNFSGAPSSSGISSRSSSVGPTRARLAALAPELALQPADLLTAANDVPLLQRLSPTRVSGANSAALLAAGLTPSQVKRTNLKAVEQLTPVGGSLLSRIGSYATEEVFAAAPASQSEGTMRRSSNTRWDVTKDMGGRYRSRQDNSGSSQWRSRLSSSPHKASGTASFVSPDEEFEGPARDPWSSLGQSGMTSFGPSLPPILAGGEPSAEAPQGVLPSGISTSWTTSLDNDRRGGANRASTARRALHPSETK</sequence>
<dbReference type="InParanoid" id="A0A165E858"/>
<dbReference type="EMBL" id="KV427624">
    <property type="protein sequence ID" value="KZT06431.1"/>
    <property type="molecule type" value="Genomic_DNA"/>
</dbReference>
<feature type="compositionally biased region" description="Basic and acidic residues" evidence="1">
    <location>
        <begin position="659"/>
        <end position="672"/>
    </location>
</feature>
<feature type="region of interest" description="Disordered" evidence="1">
    <location>
        <begin position="640"/>
        <end position="781"/>
    </location>
</feature>
<dbReference type="RefSeq" id="XP_040764171.1">
    <property type="nucleotide sequence ID" value="XM_040901460.1"/>
</dbReference>
<feature type="compositionally biased region" description="Basic and acidic residues" evidence="1">
    <location>
        <begin position="366"/>
        <end position="377"/>
    </location>
</feature>
<feature type="region of interest" description="Disordered" evidence="1">
    <location>
        <begin position="263"/>
        <end position="309"/>
    </location>
</feature>
<feature type="compositionally biased region" description="Basic and acidic residues" evidence="1">
    <location>
        <begin position="265"/>
        <end position="276"/>
    </location>
</feature>
<gene>
    <name evidence="2" type="ORF">LAESUDRAFT_177470</name>
</gene>
<feature type="compositionally biased region" description="Polar residues" evidence="1">
    <location>
        <begin position="643"/>
        <end position="658"/>
    </location>
</feature>
<dbReference type="AlphaFoldDB" id="A0A165E858"/>
<feature type="compositionally biased region" description="Polar residues" evidence="1">
    <location>
        <begin position="418"/>
        <end position="429"/>
    </location>
</feature>
<feature type="region of interest" description="Disordered" evidence="1">
    <location>
        <begin position="18"/>
        <end position="57"/>
    </location>
</feature>
<evidence type="ECO:0000313" key="3">
    <source>
        <dbReference type="Proteomes" id="UP000076871"/>
    </source>
</evidence>
<feature type="compositionally biased region" description="Polar residues" evidence="1">
    <location>
        <begin position="748"/>
        <end position="757"/>
    </location>
</feature>
<protein>
    <submittedName>
        <fullName evidence="2">Uncharacterized protein</fullName>
    </submittedName>
</protein>
<proteinExistence type="predicted"/>
<evidence type="ECO:0000313" key="2">
    <source>
        <dbReference type="EMBL" id="KZT06431.1"/>
    </source>
</evidence>
<keyword evidence="3" id="KW-1185">Reference proteome</keyword>
<dbReference type="OrthoDB" id="2804721at2759"/>
<feature type="compositionally biased region" description="Basic residues" evidence="1">
    <location>
        <begin position="434"/>
        <end position="448"/>
    </location>
</feature>